<sequence>MANGGGVLKIEFRDKELEHCATDEAYAIRRMGKKRAICYRNRIFSLISAENFADLLHYPGRFHELVGNRKGQWACDLDQPYRLIIWGAEPDKAVIWAEVTEAEVIEIVDYHK</sequence>
<protein>
    <submittedName>
        <fullName evidence="1">Plasmid maintenance system killer family protein</fullName>
    </submittedName>
</protein>
<name>D9S5N9_FIBSS</name>
<dbReference type="AlphaFoldDB" id="D9S5N9"/>
<dbReference type="STRING" id="59374.FSU_2615"/>
<dbReference type="SUPFAM" id="SSF143011">
    <property type="entry name" value="RelE-like"/>
    <property type="match status" value="1"/>
</dbReference>
<dbReference type="HOGENOM" id="CLU_164011_0_0_0"/>
<proteinExistence type="predicted"/>
<reference evidence="2" key="1">
    <citation type="submission" date="2010-08" db="EMBL/GenBank/DDBJ databases">
        <title>Complete sequence of Fibrobacter succinogenes subsp. succinogenes S85.</title>
        <authorList>
            <person name="Durkin A.S."/>
            <person name="Nelson K.E."/>
            <person name="Morrison M."/>
            <person name="Forsberg C.W."/>
            <person name="Wilson D.B."/>
            <person name="Russell J.B."/>
            <person name="Cann I.K.O."/>
            <person name="Mackie R.I."/>
            <person name="White B.A."/>
        </authorList>
    </citation>
    <scope>NUCLEOTIDE SEQUENCE [LARGE SCALE GENOMIC DNA]</scope>
    <source>
        <strain evidence="2">ATCC 19169 / S85</strain>
    </source>
</reference>
<accession>D9S5N9</accession>
<evidence type="ECO:0000313" key="2">
    <source>
        <dbReference type="Proteomes" id="UP000000517"/>
    </source>
</evidence>
<gene>
    <name evidence="1" type="ordered locus">FSU_2615</name>
</gene>
<evidence type="ECO:0000313" key="1">
    <source>
        <dbReference type="EMBL" id="ADL27044.1"/>
    </source>
</evidence>
<dbReference type="EMBL" id="CP002158">
    <property type="protein sequence ID" value="ADL27044.1"/>
    <property type="molecule type" value="Genomic_DNA"/>
</dbReference>
<dbReference type="eggNOG" id="COG3549">
    <property type="taxonomic scope" value="Bacteria"/>
</dbReference>
<dbReference type="Gene3D" id="3.30.2310.20">
    <property type="entry name" value="RelE-like"/>
    <property type="match status" value="1"/>
</dbReference>
<dbReference type="Proteomes" id="UP000000517">
    <property type="component" value="Chromosome"/>
</dbReference>
<dbReference type="KEGG" id="fsc:FSU_2615"/>
<organism evidence="1 2">
    <name type="scientific">Fibrobacter succinogenes (strain ATCC 19169 / S85)</name>
    <dbReference type="NCBI Taxonomy" id="59374"/>
    <lineage>
        <taxon>Bacteria</taxon>
        <taxon>Pseudomonadati</taxon>
        <taxon>Fibrobacterota</taxon>
        <taxon>Fibrobacteria</taxon>
        <taxon>Fibrobacterales</taxon>
        <taxon>Fibrobacteraceae</taxon>
        <taxon>Fibrobacter</taxon>
    </lineage>
</organism>
<dbReference type="PATRIC" id="fig|59374.8.peg.2509"/>
<dbReference type="InterPro" id="IPR035093">
    <property type="entry name" value="RelE/ParE_toxin_dom_sf"/>
</dbReference>